<evidence type="ECO:0000313" key="6">
    <source>
        <dbReference type="EMBL" id="MCM2437596.1"/>
    </source>
</evidence>
<dbReference type="PROSITE" id="PS00491">
    <property type="entry name" value="PROLINE_PEPTIDASE"/>
    <property type="match status" value="1"/>
</dbReference>
<dbReference type="SUPFAM" id="SSF55920">
    <property type="entry name" value="Creatinase/aminopeptidase"/>
    <property type="match status" value="1"/>
</dbReference>
<gene>
    <name evidence="6" type="ORF">KAK10_06710</name>
</gene>
<evidence type="ECO:0000259" key="5">
    <source>
        <dbReference type="Pfam" id="PF01321"/>
    </source>
</evidence>
<dbReference type="InterPro" id="IPR050659">
    <property type="entry name" value="Peptidase_M24B"/>
</dbReference>
<comment type="similarity">
    <text evidence="3">Belongs to the peptidase M24B family.</text>
</comment>
<dbReference type="PANTHER" id="PTHR46112">
    <property type="entry name" value="AMINOPEPTIDASE"/>
    <property type="match status" value="1"/>
</dbReference>
<keyword evidence="2" id="KW-0378">Hydrolase</keyword>
<dbReference type="EMBL" id="JAGMVS010000065">
    <property type="protein sequence ID" value="MCM2437596.1"/>
    <property type="molecule type" value="Genomic_DNA"/>
</dbReference>
<accession>A0ABT0VIV7</accession>
<dbReference type="Pfam" id="PF00557">
    <property type="entry name" value="Peptidase_M24"/>
    <property type="match status" value="1"/>
</dbReference>
<dbReference type="CDD" id="cd01092">
    <property type="entry name" value="APP-like"/>
    <property type="match status" value="1"/>
</dbReference>
<dbReference type="SUPFAM" id="SSF53092">
    <property type="entry name" value="Creatinase/prolidase N-terminal domain"/>
    <property type="match status" value="1"/>
</dbReference>
<dbReference type="InterPro" id="IPR000994">
    <property type="entry name" value="Pept_M24"/>
</dbReference>
<evidence type="ECO:0000256" key="2">
    <source>
        <dbReference type="ARBA" id="ARBA00022801"/>
    </source>
</evidence>
<dbReference type="GO" id="GO:0004177">
    <property type="term" value="F:aminopeptidase activity"/>
    <property type="evidence" value="ECO:0007669"/>
    <property type="project" value="UniProtKB-KW"/>
</dbReference>
<keyword evidence="6" id="KW-0031">Aminopeptidase</keyword>
<keyword evidence="6" id="KW-0645">Protease</keyword>
<evidence type="ECO:0000313" key="7">
    <source>
        <dbReference type="Proteomes" id="UP001057481"/>
    </source>
</evidence>
<reference evidence="6" key="1">
    <citation type="submission" date="2021-04" db="EMBL/GenBank/DDBJ databases">
        <title>Taxonomic assessment of Weissella genus.</title>
        <authorList>
            <person name="Fanelli F."/>
            <person name="Chieffi D."/>
            <person name="Dell'Aquila A."/>
            <person name="Gyu-Sung C."/>
            <person name="Franz C.M.A.P."/>
            <person name="Fusco V."/>
        </authorList>
    </citation>
    <scope>NUCLEOTIDE SEQUENCE</scope>
    <source>
        <strain evidence="6">LMG 25373</strain>
    </source>
</reference>
<evidence type="ECO:0000256" key="3">
    <source>
        <dbReference type="RuleBase" id="RU000590"/>
    </source>
</evidence>
<evidence type="ECO:0000259" key="4">
    <source>
        <dbReference type="Pfam" id="PF00557"/>
    </source>
</evidence>
<proteinExistence type="inferred from homology"/>
<dbReference type="InterPro" id="IPR036005">
    <property type="entry name" value="Creatinase/aminopeptidase-like"/>
</dbReference>
<protein>
    <submittedName>
        <fullName evidence="6">Aminopeptidase P family protein</fullName>
    </submittedName>
</protein>
<dbReference type="Pfam" id="PF01321">
    <property type="entry name" value="Creatinase_N"/>
    <property type="match status" value="1"/>
</dbReference>
<organism evidence="6 7">
    <name type="scientific">Periweissella beninensis</name>
    <dbReference type="NCBI Taxonomy" id="504936"/>
    <lineage>
        <taxon>Bacteria</taxon>
        <taxon>Bacillati</taxon>
        <taxon>Bacillota</taxon>
        <taxon>Bacilli</taxon>
        <taxon>Lactobacillales</taxon>
        <taxon>Lactobacillaceae</taxon>
        <taxon>Periweissella</taxon>
    </lineage>
</organism>
<dbReference type="Gene3D" id="3.40.350.10">
    <property type="entry name" value="Creatinase/prolidase N-terminal domain"/>
    <property type="match status" value="1"/>
</dbReference>
<dbReference type="Proteomes" id="UP001057481">
    <property type="component" value="Unassembled WGS sequence"/>
</dbReference>
<keyword evidence="7" id="KW-1185">Reference proteome</keyword>
<feature type="domain" description="Peptidase M24" evidence="4">
    <location>
        <begin position="143"/>
        <end position="345"/>
    </location>
</feature>
<dbReference type="RefSeq" id="WP_205143612.1">
    <property type="nucleotide sequence ID" value="NZ_JAFBDN010000008.1"/>
</dbReference>
<sequence>MAELDEYNRTNKFKKILKMSQIDALIITNGNNMRYLTTFTGGTGDGVVVGTQGKIYLITDSRYEEELKALNHKLFELVITRDYYQTAANIIKKNKLKTVSFEDDMQFKVFDLLDEIVIANEFMPLPGLIETMREIKTAEELTKIKKACDISIEAFKQLLLKVHVGMTEIEVANELDYLARKLGAQKASFDTIVASGYRSALPHGAASDKKIEKGDLVTIDYGYYVDGYTSDITRTIAFGEIDAELLKIYDIVKVAQAKVLEKVAHERPLAILDQTGRDYITAMGYGKQFNHGMGHGIGLDIHEGPNIGRQSDDEMLANNLLTIEPGIYLPTKGGVRIEDDIVVTKEGYLNLTAALTTDLIVIN</sequence>
<dbReference type="InterPro" id="IPR000587">
    <property type="entry name" value="Creatinase_N"/>
</dbReference>
<feature type="domain" description="Creatinase N-terminal" evidence="5">
    <location>
        <begin position="9"/>
        <end position="135"/>
    </location>
</feature>
<keyword evidence="1 3" id="KW-0479">Metal-binding</keyword>
<name>A0ABT0VIV7_9LACO</name>
<dbReference type="InterPro" id="IPR029149">
    <property type="entry name" value="Creatin/AminoP/Spt16_N"/>
</dbReference>
<comment type="caution">
    <text evidence="6">The sequence shown here is derived from an EMBL/GenBank/DDBJ whole genome shotgun (WGS) entry which is preliminary data.</text>
</comment>
<dbReference type="Gene3D" id="3.90.230.10">
    <property type="entry name" value="Creatinase/methionine aminopeptidase superfamily"/>
    <property type="match status" value="1"/>
</dbReference>
<evidence type="ECO:0000256" key="1">
    <source>
        <dbReference type="ARBA" id="ARBA00022723"/>
    </source>
</evidence>
<dbReference type="InterPro" id="IPR001131">
    <property type="entry name" value="Peptidase_M24B_aminopep-P_CS"/>
</dbReference>
<dbReference type="PANTHER" id="PTHR46112:SF3">
    <property type="entry name" value="AMINOPEPTIDASE YPDF"/>
    <property type="match status" value="1"/>
</dbReference>